<keyword evidence="4" id="KW-1185">Reference proteome</keyword>
<accession>A0A8H4FIW5</accession>
<protein>
    <recommendedName>
        <fullName evidence="2">Nucleoside phosphorylase domain-containing protein</fullName>
    </recommendedName>
</protein>
<dbReference type="PANTHER" id="PTHR46082:SF6">
    <property type="entry name" value="AAA+ ATPASE DOMAIN-CONTAINING PROTEIN-RELATED"/>
    <property type="match status" value="1"/>
</dbReference>
<dbReference type="EMBL" id="WVTB01000062">
    <property type="protein sequence ID" value="KAF3802624.1"/>
    <property type="molecule type" value="Genomic_DNA"/>
</dbReference>
<dbReference type="InterPro" id="IPR035994">
    <property type="entry name" value="Nucleoside_phosphorylase_sf"/>
</dbReference>
<dbReference type="InterPro" id="IPR000845">
    <property type="entry name" value="Nucleoside_phosphorylase_d"/>
</dbReference>
<feature type="region of interest" description="Disordered" evidence="1">
    <location>
        <begin position="347"/>
        <end position="390"/>
    </location>
</feature>
<evidence type="ECO:0000259" key="2">
    <source>
        <dbReference type="Pfam" id="PF01048"/>
    </source>
</evidence>
<dbReference type="Proteomes" id="UP000613401">
    <property type="component" value="Unassembled WGS sequence"/>
</dbReference>
<feature type="compositionally biased region" description="Low complexity" evidence="1">
    <location>
        <begin position="365"/>
        <end position="375"/>
    </location>
</feature>
<dbReference type="GeneID" id="69021445"/>
<dbReference type="Pfam" id="PF01048">
    <property type="entry name" value="PNP_UDP_1"/>
    <property type="match status" value="1"/>
</dbReference>
<organism evidence="3 4">
    <name type="scientific">Colletotrichum gloeosporioides</name>
    <name type="common">Anthracnose fungus</name>
    <name type="synonym">Glomerella cingulata</name>
    <dbReference type="NCBI Taxonomy" id="474922"/>
    <lineage>
        <taxon>Eukaryota</taxon>
        <taxon>Fungi</taxon>
        <taxon>Dikarya</taxon>
        <taxon>Ascomycota</taxon>
        <taxon>Pezizomycotina</taxon>
        <taxon>Sordariomycetes</taxon>
        <taxon>Hypocreomycetidae</taxon>
        <taxon>Glomerellales</taxon>
        <taxon>Glomerellaceae</taxon>
        <taxon>Colletotrichum</taxon>
        <taxon>Colletotrichum gloeosporioides species complex</taxon>
    </lineage>
</organism>
<dbReference type="InterPro" id="IPR053137">
    <property type="entry name" value="NLR-like"/>
</dbReference>
<reference evidence="3" key="1">
    <citation type="journal article" date="2020" name="Phytopathology">
        <title>Genome sequence and comparative analysis of Colletotrichum gloeosporioides isolated from Liriodendron leaves.</title>
        <authorList>
            <person name="Fu F.F."/>
            <person name="Hao Z."/>
            <person name="Wang P."/>
            <person name="Lu Y."/>
            <person name="Xue L.J."/>
            <person name="Wei G."/>
            <person name="Tian Y."/>
            <person name="Baishi H."/>
            <person name="Xu H."/>
            <person name="Shi J."/>
            <person name="Cheng T."/>
            <person name="Wang G."/>
            <person name="Yi Y."/>
            <person name="Chen J."/>
        </authorList>
    </citation>
    <scope>NUCLEOTIDE SEQUENCE</scope>
    <source>
        <strain evidence="3">Lc1</strain>
    </source>
</reference>
<evidence type="ECO:0000256" key="1">
    <source>
        <dbReference type="SAM" id="MobiDB-lite"/>
    </source>
</evidence>
<feature type="domain" description="Nucleoside phosphorylase" evidence="2">
    <location>
        <begin position="15"/>
        <end position="336"/>
    </location>
</feature>
<reference evidence="3" key="2">
    <citation type="submission" date="2020-03" db="EMBL/GenBank/DDBJ databases">
        <authorList>
            <person name="Fu F.-F."/>
            <person name="Chen J."/>
        </authorList>
    </citation>
    <scope>NUCLEOTIDE SEQUENCE</scope>
    <source>
        <strain evidence="3">Lc1</strain>
    </source>
</reference>
<proteinExistence type="predicted"/>
<dbReference type="AlphaFoldDB" id="A0A8H4FIW5"/>
<sequence>MTDNGRPRHRGDFEIAVVCALPLEYDAATLAFDEFWDEDGDQFGRAPNDPNSYTTGRMGRHHVVLALLPNMGKASSSGAAAALRSSYTGLKLAILAGICGGVPRSGDEVDGMILGDVVISKSVIQFDLGRQYPDKFTRKDTIHDILGRSNLDIRSLLAIYESDFGRGRLERGCANVLEKAQRKAIKERRRTRYGRPPPSEDTLFRSAYLHLHQNWEQTGCGCSNSGGCAAAARTSCRELGCDQAHLVPRDRLADSESQSPQIFIGNVASGDTVMKSGAHRDKVAQEHDIIAFEMEGAGMWDQIPCIIVKGVCDYADSHKNKKWQPYAAIAAASVTKALLERYVQEDKPRALQSSSSSGQAARQFNNTGNGTQNNNSGDGKQYVAETMTFH</sequence>
<name>A0A8H4FIW5_COLGL</name>
<comment type="caution">
    <text evidence="3">The sequence shown here is derived from an EMBL/GenBank/DDBJ whole genome shotgun (WGS) entry which is preliminary data.</text>
</comment>
<evidence type="ECO:0000313" key="4">
    <source>
        <dbReference type="Proteomes" id="UP000613401"/>
    </source>
</evidence>
<dbReference type="RefSeq" id="XP_045261783.1">
    <property type="nucleotide sequence ID" value="XM_045414169.1"/>
</dbReference>
<evidence type="ECO:0000313" key="3">
    <source>
        <dbReference type="EMBL" id="KAF3802624.1"/>
    </source>
</evidence>
<dbReference type="PANTHER" id="PTHR46082">
    <property type="entry name" value="ATP/GTP-BINDING PROTEIN-RELATED"/>
    <property type="match status" value="1"/>
</dbReference>
<gene>
    <name evidence="3" type="ORF">GCG54_00014331</name>
</gene>
<dbReference type="Gene3D" id="3.40.50.1580">
    <property type="entry name" value="Nucleoside phosphorylase domain"/>
    <property type="match status" value="1"/>
</dbReference>
<dbReference type="GO" id="GO:0003824">
    <property type="term" value="F:catalytic activity"/>
    <property type="evidence" value="ECO:0007669"/>
    <property type="project" value="InterPro"/>
</dbReference>
<dbReference type="GO" id="GO:0009116">
    <property type="term" value="P:nucleoside metabolic process"/>
    <property type="evidence" value="ECO:0007669"/>
    <property type="project" value="InterPro"/>
</dbReference>
<dbReference type="SUPFAM" id="SSF53167">
    <property type="entry name" value="Purine and uridine phosphorylases"/>
    <property type="match status" value="1"/>
</dbReference>